<organism evidence="1">
    <name type="scientific">marine metagenome</name>
    <dbReference type="NCBI Taxonomy" id="408172"/>
    <lineage>
        <taxon>unclassified sequences</taxon>
        <taxon>metagenomes</taxon>
        <taxon>ecological metagenomes</taxon>
    </lineage>
</organism>
<feature type="non-terminal residue" evidence="1">
    <location>
        <position position="54"/>
    </location>
</feature>
<proteinExistence type="predicted"/>
<accession>A0A382VKQ3</accession>
<gene>
    <name evidence="1" type="ORF">METZ01_LOCUS399325</name>
</gene>
<sequence length="54" mass="6178">MTPNLTQGYSFPPGHHLDRKLSENPVWESWACTNEKTGERFFARIGQADGPTDW</sequence>
<reference evidence="1" key="1">
    <citation type="submission" date="2018-05" db="EMBL/GenBank/DDBJ databases">
        <authorList>
            <person name="Lanie J.A."/>
            <person name="Ng W.-L."/>
            <person name="Kazmierczak K.M."/>
            <person name="Andrzejewski T.M."/>
            <person name="Davidsen T.M."/>
            <person name="Wayne K.J."/>
            <person name="Tettelin H."/>
            <person name="Glass J.I."/>
            <person name="Rusch D."/>
            <person name="Podicherti R."/>
            <person name="Tsui H.-C.T."/>
            <person name="Winkler M.E."/>
        </authorList>
    </citation>
    <scope>NUCLEOTIDE SEQUENCE</scope>
</reference>
<dbReference type="AlphaFoldDB" id="A0A382VKQ3"/>
<protein>
    <submittedName>
        <fullName evidence="1">Uncharacterized protein</fullName>
    </submittedName>
</protein>
<dbReference type="EMBL" id="UINC01152340">
    <property type="protein sequence ID" value="SVD46471.1"/>
    <property type="molecule type" value="Genomic_DNA"/>
</dbReference>
<name>A0A382VKQ3_9ZZZZ</name>
<evidence type="ECO:0000313" key="1">
    <source>
        <dbReference type="EMBL" id="SVD46471.1"/>
    </source>
</evidence>